<reference evidence="1 2" key="1">
    <citation type="submission" date="2019-09" db="EMBL/GenBank/DDBJ databases">
        <title>Draft genome of the ectomycorrhizal ascomycete Sphaerosporella brunnea.</title>
        <authorList>
            <consortium name="DOE Joint Genome Institute"/>
            <person name="Benucci G.M."/>
            <person name="Marozzi G."/>
            <person name="Antonielli L."/>
            <person name="Sanchez S."/>
            <person name="Marco P."/>
            <person name="Wang X."/>
            <person name="Falini L.B."/>
            <person name="Barry K."/>
            <person name="Haridas S."/>
            <person name="Lipzen A."/>
            <person name="Labutti K."/>
            <person name="Grigoriev I.V."/>
            <person name="Murat C."/>
            <person name="Martin F."/>
            <person name="Albertini E."/>
            <person name="Donnini D."/>
            <person name="Bonito G."/>
        </authorList>
    </citation>
    <scope>NUCLEOTIDE SEQUENCE [LARGE SCALE GENOMIC DNA]</scope>
    <source>
        <strain evidence="1 2">Sb_GMNB300</strain>
    </source>
</reference>
<proteinExistence type="predicted"/>
<dbReference type="Proteomes" id="UP000326924">
    <property type="component" value="Unassembled WGS sequence"/>
</dbReference>
<protein>
    <submittedName>
        <fullName evidence="1">Uncharacterized protein</fullName>
    </submittedName>
</protein>
<keyword evidence="2" id="KW-1185">Reference proteome</keyword>
<sequence>MAAEDLGLFANLRQSLMPEVTRAEITNAYFASDAVVQELGFRQDKLEWLGLKLVYSILPDRQPPEYTCAGSIESQFDKESKYLEEFALSCPHDAKVATSRRLTVTIAEFVTRLQSAIDIVDEELTAIIRLFAHLELWLLPRFIPRSPATQSALEIAKKWRYRQGLPDCIELNGLVYQQERLAEEIRGHLGLPQMQNCEEEGIESQGEDSGGRDSVWSAIDVGFVYSDLMKVTRRRTVEEPSPWCFWALKFAWVENAPHGTR</sequence>
<evidence type="ECO:0000313" key="2">
    <source>
        <dbReference type="Proteomes" id="UP000326924"/>
    </source>
</evidence>
<accession>A0A5J5EPR5</accession>
<dbReference type="EMBL" id="VXIS01000165">
    <property type="protein sequence ID" value="KAA8899503.1"/>
    <property type="molecule type" value="Genomic_DNA"/>
</dbReference>
<dbReference type="AlphaFoldDB" id="A0A5J5EPR5"/>
<organism evidence="1 2">
    <name type="scientific">Sphaerosporella brunnea</name>
    <dbReference type="NCBI Taxonomy" id="1250544"/>
    <lineage>
        <taxon>Eukaryota</taxon>
        <taxon>Fungi</taxon>
        <taxon>Dikarya</taxon>
        <taxon>Ascomycota</taxon>
        <taxon>Pezizomycotina</taxon>
        <taxon>Pezizomycetes</taxon>
        <taxon>Pezizales</taxon>
        <taxon>Pyronemataceae</taxon>
        <taxon>Sphaerosporella</taxon>
    </lineage>
</organism>
<dbReference type="InParanoid" id="A0A5J5EPR5"/>
<evidence type="ECO:0000313" key="1">
    <source>
        <dbReference type="EMBL" id="KAA8899503.1"/>
    </source>
</evidence>
<comment type="caution">
    <text evidence="1">The sequence shown here is derived from an EMBL/GenBank/DDBJ whole genome shotgun (WGS) entry which is preliminary data.</text>
</comment>
<gene>
    <name evidence="1" type="ORF">FN846DRAFT_892412</name>
</gene>
<name>A0A5J5EPR5_9PEZI</name>